<dbReference type="Proteomes" id="UP001054837">
    <property type="component" value="Unassembled WGS sequence"/>
</dbReference>
<protein>
    <submittedName>
        <fullName evidence="1">Uncharacterized protein</fullName>
    </submittedName>
</protein>
<dbReference type="EMBL" id="BPLQ01012692">
    <property type="protein sequence ID" value="GIY67116.1"/>
    <property type="molecule type" value="Genomic_DNA"/>
</dbReference>
<keyword evidence="2" id="KW-1185">Reference proteome</keyword>
<organism evidence="1 2">
    <name type="scientific">Caerostris darwini</name>
    <dbReference type="NCBI Taxonomy" id="1538125"/>
    <lineage>
        <taxon>Eukaryota</taxon>
        <taxon>Metazoa</taxon>
        <taxon>Ecdysozoa</taxon>
        <taxon>Arthropoda</taxon>
        <taxon>Chelicerata</taxon>
        <taxon>Arachnida</taxon>
        <taxon>Araneae</taxon>
        <taxon>Araneomorphae</taxon>
        <taxon>Entelegynae</taxon>
        <taxon>Araneoidea</taxon>
        <taxon>Araneidae</taxon>
        <taxon>Caerostris</taxon>
    </lineage>
</organism>
<gene>
    <name evidence="1" type="ORF">CDAR_531831</name>
</gene>
<evidence type="ECO:0000313" key="2">
    <source>
        <dbReference type="Proteomes" id="UP001054837"/>
    </source>
</evidence>
<evidence type="ECO:0000313" key="1">
    <source>
        <dbReference type="EMBL" id="GIY67116.1"/>
    </source>
</evidence>
<dbReference type="AlphaFoldDB" id="A0AAV4V9U5"/>
<accession>A0AAV4V9U5</accession>
<proteinExistence type="predicted"/>
<sequence>MEHVVEFCNDTDIPPKGPRIHRPLVDARARDQRIIGRGLKCPGITGGNGHRDQFYGGVVWEITGPNRLVPDSGMAWIFCFEIMSDGMDDCGKVWVPLRDWGSSDADQGYWNKKIWRSLLYIVQIMNGGHNLEKSTSPPN</sequence>
<name>A0AAV4V9U5_9ARAC</name>
<comment type="caution">
    <text evidence="1">The sequence shown here is derived from an EMBL/GenBank/DDBJ whole genome shotgun (WGS) entry which is preliminary data.</text>
</comment>
<reference evidence="1 2" key="1">
    <citation type="submission" date="2021-06" db="EMBL/GenBank/DDBJ databases">
        <title>Caerostris darwini draft genome.</title>
        <authorList>
            <person name="Kono N."/>
            <person name="Arakawa K."/>
        </authorList>
    </citation>
    <scope>NUCLEOTIDE SEQUENCE [LARGE SCALE GENOMIC DNA]</scope>
</reference>